<protein>
    <submittedName>
        <fullName evidence="3">Poly-beta-hydroxybutyrate-responsive repressor</fullName>
    </submittedName>
</protein>
<dbReference type="InterPro" id="IPR036388">
    <property type="entry name" value="WH-like_DNA-bd_sf"/>
</dbReference>
<evidence type="ECO:0000313" key="3">
    <source>
        <dbReference type="EMBL" id="MBG6089482.1"/>
    </source>
</evidence>
<sequence>MYGSEARGLLHPFLLLLICERPGHGYELIDRLACLGVPDVEPGHAYRVLRNLERERLVVSTWVPSETGPARRRYELTREGLADLGSWMARLARLGEVLDACVTRWGKAAARAAARGSDASAPAPRPPEGRVPGGRRSSSAVT</sequence>
<dbReference type="EMBL" id="JADOUA010000001">
    <property type="protein sequence ID" value="MBG6089482.1"/>
    <property type="molecule type" value="Genomic_DNA"/>
</dbReference>
<evidence type="ECO:0000256" key="1">
    <source>
        <dbReference type="SAM" id="MobiDB-lite"/>
    </source>
</evidence>
<dbReference type="Proteomes" id="UP000614047">
    <property type="component" value="Unassembled WGS sequence"/>
</dbReference>
<dbReference type="SUPFAM" id="SSF46785">
    <property type="entry name" value="Winged helix' DNA-binding domain"/>
    <property type="match status" value="1"/>
</dbReference>
<dbReference type="InterPro" id="IPR036390">
    <property type="entry name" value="WH_DNA-bd_sf"/>
</dbReference>
<dbReference type="InterPro" id="IPR005149">
    <property type="entry name" value="Tscrpt_reg_PadR_N"/>
</dbReference>
<organism evidence="3 4">
    <name type="scientific">Actinomadura viridis</name>
    <dbReference type="NCBI Taxonomy" id="58110"/>
    <lineage>
        <taxon>Bacteria</taxon>
        <taxon>Bacillati</taxon>
        <taxon>Actinomycetota</taxon>
        <taxon>Actinomycetes</taxon>
        <taxon>Streptosporangiales</taxon>
        <taxon>Thermomonosporaceae</taxon>
        <taxon>Actinomadura</taxon>
    </lineage>
</organism>
<feature type="region of interest" description="Disordered" evidence="1">
    <location>
        <begin position="113"/>
        <end position="142"/>
    </location>
</feature>
<dbReference type="Pfam" id="PF03551">
    <property type="entry name" value="PadR"/>
    <property type="match status" value="1"/>
</dbReference>
<dbReference type="PANTHER" id="PTHR33169:SF14">
    <property type="entry name" value="TRANSCRIPTIONAL REGULATOR RV3488"/>
    <property type="match status" value="1"/>
</dbReference>
<dbReference type="AlphaFoldDB" id="A0A931DHN4"/>
<feature type="domain" description="Transcription regulator PadR N-terminal" evidence="2">
    <location>
        <begin position="14"/>
        <end position="84"/>
    </location>
</feature>
<dbReference type="InterPro" id="IPR052509">
    <property type="entry name" value="Metal_resp_DNA-bind_regulator"/>
</dbReference>
<evidence type="ECO:0000313" key="4">
    <source>
        <dbReference type="Proteomes" id="UP000614047"/>
    </source>
</evidence>
<name>A0A931DHN4_9ACTN</name>
<feature type="compositionally biased region" description="Low complexity" evidence="1">
    <location>
        <begin position="113"/>
        <end position="122"/>
    </location>
</feature>
<gene>
    <name evidence="3" type="ORF">IW256_003595</name>
</gene>
<proteinExistence type="predicted"/>
<dbReference type="PANTHER" id="PTHR33169">
    <property type="entry name" value="PADR-FAMILY TRANSCRIPTIONAL REGULATOR"/>
    <property type="match status" value="1"/>
</dbReference>
<reference evidence="3" key="1">
    <citation type="submission" date="2020-11" db="EMBL/GenBank/DDBJ databases">
        <title>Sequencing the genomes of 1000 actinobacteria strains.</title>
        <authorList>
            <person name="Klenk H.-P."/>
        </authorList>
    </citation>
    <scope>NUCLEOTIDE SEQUENCE</scope>
    <source>
        <strain evidence="3">DSM 43175</strain>
    </source>
</reference>
<dbReference type="Gene3D" id="1.10.10.10">
    <property type="entry name" value="Winged helix-like DNA-binding domain superfamily/Winged helix DNA-binding domain"/>
    <property type="match status" value="1"/>
</dbReference>
<keyword evidence="4" id="KW-1185">Reference proteome</keyword>
<accession>A0A931DHN4</accession>
<dbReference type="RefSeq" id="WP_197012084.1">
    <property type="nucleotide sequence ID" value="NZ_BAABES010000004.1"/>
</dbReference>
<comment type="caution">
    <text evidence="3">The sequence shown here is derived from an EMBL/GenBank/DDBJ whole genome shotgun (WGS) entry which is preliminary data.</text>
</comment>
<evidence type="ECO:0000259" key="2">
    <source>
        <dbReference type="Pfam" id="PF03551"/>
    </source>
</evidence>